<proteinExistence type="predicted"/>
<organism evidence="3 4">
    <name type="scientific">Diatrype stigma</name>
    <dbReference type="NCBI Taxonomy" id="117547"/>
    <lineage>
        <taxon>Eukaryota</taxon>
        <taxon>Fungi</taxon>
        <taxon>Dikarya</taxon>
        <taxon>Ascomycota</taxon>
        <taxon>Pezizomycotina</taxon>
        <taxon>Sordariomycetes</taxon>
        <taxon>Xylariomycetidae</taxon>
        <taxon>Xylariales</taxon>
        <taxon>Diatrypaceae</taxon>
        <taxon>Diatrype</taxon>
    </lineage>
</organism>
<evidence type="ECO:0000313" key="3">
    <source>
        <dbReference type="EMBL" id="KAK7753741.1"/>
    </source>
</evidence>
<keyword evidence="2" id="KW-0472">Membrane</keyword>
<protein>
    <submittedName>
        <fullName evidence="3">Uncharacterized protein</fullName>
    </submittedName>
</protein>
<evidence type="ECO:0000313" key="4">
    <source>
        <dbReference type="Proteomes" id="UP001320420"/>
    </source>
</evidence>
<feature type="compositionally biased region" description="Polar residues" evidence="1">
    <location>
        <begin position="61"/>
        <end position="76"/>
    </location>
</feature>
<keyword evidence="2" id="KW-1133">Transmembrane helix</keyword>
<keyword evidence="2" id="KW-0812">Transmembrane</keyword>
<evidence type="ECO:0000256" key="1">
    <source>
        <dbReference type="SAM" id="MobiDB-lite"/>
    </source>
</evidence>
<accession>A0AAN9YQN4</accession>
<comment type="caution">
    <text evidence="3">The sequence shown here is derived from an EMBL/GenBank/DDBJ whole genome shotgun (WGS) entry which is preliminary data.</text>
</comment>
<keyword evidence="4" id="KW-1185">Reference proteome</keyword>
<dbReference type="Proteomes" id="UP001320420">
    <property type="component" value="Unassembled WGS sequence"/>
</dbReference>
<feature type="region of interest" description="Disordered" evidence="1">
    <location>
        <begin position="39"/>
        <end position="92"/>
    </location>
</feature>
<feature type="compositionally biased region" description="Basic and acidic residues" evidence="1">
    <location>
        <begin position="39"/>
        <end position="60"/>
    </location>
</feature>
<dbReference type="EMBL" id="JAKJXP020000026">
    <property type="protein sequence ID" value="KAK7753741.1"/>
    <property type="molecule type" value="Genomic_DNA"/>
</dbReference>
<gene>
    <name evidence="3" type="ORF">SLS62_004365</name>
</gene>
<sequence length="92" mass="10029">MANLIGTVVGIVVGVLVFTAIVLVLSLYWQRIFGRVPTEEKHAGSVSDVEKAWPKSRDSTAESTWTVPTPISSPRASRTAEDPAMQKAYLKN</sequence>
<dbReference type="AlphaFoldDB" id="A0AAN9YQN4"/>
<name>A0AAN9YQN4_9PEZI</name>
<feature type="transmembrane region" description="Helical" evidence="2">
    <location>
        <begin position="6"/>
        <end position="29"/>
    </location>
</feature>
<evidence type="ECO:0000256" key="2">
    <source>
        <dbReference type="SAM" id="Phobius"/>
    </source>
</evidence>
<reference evidence="3 4" key="1">
    <citation type="submission" date="2024-02" db="EMBL/GenBank/DDBJ databases">
        <title>De novo assembly and annotation of 12 fungi associated with fruit tree decline syndrome in Ontario, Canada.</title>
        <authorList>
            <person name="Sulman M."/>
            <person name="Ellouze W."/>
            <person name="Ilyukhin E."/>
        </authorList>
    </citation>
    <scope>NUCLEOTIDE SEQUENCE [LARGE SCALE GENOMIC DNA]</scope>
    <source>
        <strain evidence="3 4">M11/M66-122</strain>
    </source>
</reference>